<protein>
    <recommendedName>
        <fullName evidence="5">Enkurin domain-containing protein</fullName>
    </recommendedName>
</protein>
<comment type="caution">
    <text evidence="3">The sequence shown here is derived from an EMBL/GenBank/DDBJ whole genome shotgun (WGS) entry which is preliminary data.</text>
</comment>
<feature type="coiled-coil region" evidence="1">
    <location>
        <begin position="121"/>
        <end position="287"/>
    </location>
</feature>
<evidence type="ECO:0008006" key="5">
    <source>
        <dbReference type="Google" id="ProtNLM"/>
    </source>
</evidence>
<feature type="coiled-coil region" evidence="1">
    <location>
        <begin position="314"/>
        <end position="341"/>
    </location>
</feature>
<dbReference type="Proteomes" id="UP000187209">
    <property type="component" value="Unassembled WGS sequence"/>
</dbReference>
<dbReference type="OrthoDB" id="313604at2759"/>
<gene>
    <name evidence="3" type="ORF">SteCoe_20485</name>
</gene>
<dbReference type="AlphaFoldDB" id="A0A1R2BRV1"/>
<reference evidence="3 4" key="1">
    <citation type="submission" date="2016-11" db="EMBL/GenBank/DDBJ databases">
        <title>The macronuclear genome of Stentor coeruleus: a giant cell with tiny introns.</title>
        <authorList>
            <person name="Slabodnick M."/>
            <person name="Ruby J.G."/>
            <person name="Reiff S.B."/>
            <person name="Swart E.C."/>
            <person name="Gosai S."/>
            <person name="Prabakaran S."/>
            <person name="Witkowska E."/>
            <person name="Larue G.E."/>
            <person name="Fisher S."/>
            <person name="Freeman R.M."/>
            <person name="Gunawardena J."/>
            <person name="Chu W."/>
            <person name="Stover N.A."/>
            <person name="Gregory B.D."/>
            <person name="Nowacki M."/>
            <person name="Derisi J."/>
            <person name="Roy S.W."/>
            <person name="Marshall W.F."/>
            <person name="Sood P."/>
        </authorList>
    </citation>
    <scope>NUCLEOTIDE SEQUENCE [LARGE SCALE GENOMIC DNA]</scope>
    <source>
        <strain evidence="3">WM001</strain>
    </source>
</reference>
<keyword evidence="4" id="KW-1185">Reference proteome</keyword>
<sequence>MDENTSIQSRISALELHLEEVRNRSRNIPSQDSSYTSEEPESFSEKEFEQRTRNVEPGRNGNESYCSIKPEKDNMTQQVYRANEPIPNYYPVYHPQQDFRQQADYLHYQLNQNQQIYLSNEKKLKEDNARIKEELIRTKEECKRLKENISRLEEECALKNKESEEQCEKKWKDAVDKAEKNYKNLEAEKRVLENKCYQMENKFSKIQNDKTKKPVFDKYEDTTKEEAHKLEIKRYNEKLQALENKISSDRTIIENLKKDLSKADDKIANLESSNIETRNNYSQINKKLSIENDYLKKHILGLTKPNEMKDSDEINKLKLNLIQKNKEIESLRKSLEKSVDEEQPLPIEIKVSKRKSVPSSSEKLASIKKRQHKSPVKEEYDSIQEINESDEQVEDFNDYSYPLINRNQSYSPSHPRSYRAQEPLVKEPPSLQNQLVNLQIEKQKLENEYIKLPEFSRNLASKIRKVEVENELENVTKTINSVKSKLRSLNLI</sequence>
<feature type="region of interest" description="Disordered" evidence="2">
    <location>
        <begin position="360"/>
        <end position="382"/>
    </location>
</feature>
<evidence type="ECO:0000313" key="4">
    <source>
        <dbReference type="Proteomes" id="UP000187209"/>
    </source>
</evidence>
<name>A0A1R2BRV1_9CILI</name>
<evidence type="ECO:0000256" key="2">
    <source>
        <dbReference type="SAM" id="MobiDB-lite"/>
    </source>
</evidence>
<dbReference type="EMBL" id="MPUH01000469">
    <property type="protein sequence ID" value="OMJ79476.1"/>
    <property type="molecule type" value="Genomic_DNA"/>
</dbReference>
<evidence type="ECO:0000313" key="3">
    <source>
        <dbReference type="EMBL" id="OMJ79476.1"/>
    </source>
</evidence>
<feature type="compositionally biased region" description="Basic and acidic residues" evidence="2">
    <location>
        <begin position="43"/>
        <end position="56"/>
    </location>
</feature>
<keyword evidence="1" id="KW-0175">Coiled coil</keyword>
<evidence type="ECO:0000256" key="1">
    <source>
        <dbReference type="SAM" id="Coils"/>
    </source>
</evidence>
<proteinExistence type="predicted"/>
<accession>A0A1R2BRV1</accession>
<organism evidence="3 4">
    <name type="scientific">Stentor coeruleus</name>
    <dbReference type="NCBI Taxonomy" id="5963"/>
    <lineage>
        <taxon>Eukaryota</taxon>
        <taxon>Sar</taxon>
        <taxon>Alveolata</taxon>
        <taxon>Ciliophora</taxon>
        <taxon>Postciliodesmatophora</taxon>
        <taxon>Heterotrichea</taxon>
        <taxon>Heterotrichida</taxon>
        <taxon>Stentoridae</taxon>
        <taxon>Stentor</taxon>
    </lineage>
</organism>
<feature type="compositionally biased region" description="Polar residues" evidence="2">
    <location>
        <begin position="26"/>
        <end position="36"/>
    </location>
</feature>
<feature type="region of interest" description="Disordered" evidence="2">
    <location>
        <begin position="22"/>
        <end position="64"/>
    </location>
</feature>